<evidence type="ECO:0000256" key="5">
    <source>
        <dbReference type="PROSITE-ProRule" id="PRU00284"/>
    </source>
</evidence>
<dbReference type="EMBL" id="SMAK01000001">
    <property type="protein sequence ID" value="TCT13613.1"/>
    <property type="molecule type" value="Genomic_DNA"/>
</dbReference>
<evidence type="ECO:0000256" key="8">
    <source>
        <dbReference type="SAM" id="Phobius"/>
    </source>
</evidence>
<dbReference type="AlphaFoldDB" id="A0A4R3MJT4"/>
<dbReference type="Proteomes" id="UP000295678">
    <property type="component" value="Unassembled WGS sequence"/>
</dbReference>
<dbReference type="InterPro" id="IPR004089">
    <property type="entry name" value="MCPsignal_dom"/>
</dbReference>
<feature type="region of interest" description="Disordered" evidence="7">
    <location>
        <begin position="1"/>
        <end position="24"/>
    </location>
</feature>
<evidence type="ECO:0000259" key="10">
    <source>
        <dbReference type="PROSITE" id="PS50192"/>
    </source>
</evidence>
<evidence type="ECO:0000256" key="3">
    <source>
        <dbReference type="ARBA" id="ARBA00023224"/>
    </source>
</evidence>
<name>A0A4R3MJT4_9HYPH</name>
<protein>
    <submittedName>
        <fullName evidence="12">Methyl-accepting chemotaxis protein</fullName>
    </submittedName>
</protein>
<evidence type="ECO:0000256" key="7">
    <source>
        <dbReference type="SAM" id="MobiDB-lite"/>
    </source>
</evidence>
<dbReference type="PROSITE" id="PS50192">
    <property type="entry name" value="T_SNARE"/>
    <property type="match status" value="1"/>
</dbReference>
<dbReference type="Pfam" id="PF00672">
    <property type="entry name" value="HAMP"/>
    <property type="match status" value="1"/>
</dbReference>
<gene>
    <name evidence="12" type="ORF">EDC22_101483</name>
</gene>
<dbReference type="PROSITE" id="PS50885">
    <property type="entry name" value="HAMP"/>
    <property type="match status" value="1"/>
</dbReference>
<evidence type="ECO:0000256" key="1">
    <source>
        <dbReference type="ARBA" id="ARBA00004429"/>
    </source>
</evidence>
<keyword evidence="6" id="KW-0175">Coiled coil</keyword>
<dbReference type="SMART" id="SM00283">
    <property type="entry name" value="MA"/>
    <property type="match status" value="1"/>
</dbReference>
<dbReference type="SUPFAM" id="SSF58104">
    <property type="entry name" value="Methyl-accepting chemotaxis protein (MCP) signaling domain"/>
    <property type="match status" value="1"/>
</dbReference>
<proteinExistence type="inferred from homology"/>
<dbReference type="GO" id="GO:0005886">
    <property type="term" value="C:plasma membrane"/>
    <property type="evidence" value="ECO:0007669"/>
    <property type="project" value="UniProtKB-SubCell"/>
</dbReference>
<feature type="compositionally biased region" description="Acidic residues" evidence="7">
    <location>
        <begin position="1"/>
        <end position="10"/>
    </location>
</feature>
<feature type="domain" description="T-SNARE coiled-coil homology" evidence="10">
    <location>
        <begin position="778"/>
        <end position="840"/>
    </location>
</feature>
<feature type="domain" description="Methyl-accepting transducer" evidence="9">
    <location>
        <begin position="626"/>
        <end position="862"/>
    </location>
</feature>
<dbReference type="GO" id="GO:0007165">
    <property type="term" value="P:signal transduction"/>
    <property type="evidence" value="ECO:0007669"/>
    <property type="project" value="UniProtKB-KW"/>
</dbReference>
<dbReference type="RefSeq" id="WP_165926755.1">
    <property type="nucleotide sequence ID" value="NZ_SMAK01000001.1"/>
</dbReference>
<keyword evidence="2" id="KW-1003">Cell membrane</keyword>
<evidence type="ECO:0000256" key="2">
    <source>
        <dbReference type="ARBA" id="ARBA00022519"/>
    </source>
</evidence>
<sequence length="882" mass="92226">MQNETIEDQEPGLGEVESGTPAASARRSGFGLRGRLTFAFGAVAAAGLVSCGVALVQFESIREGLDAVTKRGLPAITAAQNVAAESARLAASAPMLDSARSQEERYNTFLSLRSRFGTLNQQIKALEQYGVDPEQISALEAQSRQMMSNVEAQDGLVRQRLDAAIAREKAVAQMTEAHEVLLDELAPLIAATSDAFTLAADSLGETTDEGVRKLAEESVGKLILLYDVRDGAMQLARAIGQTMNAASVAQVDDVWREAVPVTSRLHSSILRLSGDAQMEQLVAAAKQLLDSTIGDKSVFEYRKLALDPEAGPMARIEAAGEVERLVGAARSLEESIEAIVTPAIRTAQVNIRLVGIDLKNSSDRAMRSLIDVELPRFSNLMELAAKSNRLAGLLAAAATAPTSEALARSILEISRESSDLEVTLASIADQEPAIAKAAKALLTYAQGAGGIPSIRMKELEAESTSAIQLAGTRQKAEELGMTVAKVVASVQEAGDASAAAAERALTQARMWLLVAAAVGALVALGFALVYVPRAITNRLLALGAAMRSIAAGDLEAQIPAGGKDEIAEMAEALVVFRDNAREIEAANARALAERQRAAEERRIARLQLADAFEASVQSVVGNVGNSAIHMQDSAARMSGIASRTSDQVRETARASDQAASNVQVVASTAEELASSIAEISRQVAESTRIAGEAVNEAEQTTQRVRSLAEASERIGAVVNLIQSIAAQTNLLALNATIEAARAGEAGRGFAVVANEVKTLASQTAKATEEIGEQIAGMQRATTEAVSAIDGIGQTISKISDIASSIAAAVEEQGAATAEIARSVQEVAAGTAQVSSNMGTVAQASSETGDVAGEVLEASRQMSEEAARLKSEVGRFLAELRAA</sequence>
<dbReference type="PRINTS" id="PR00260">
    <property type="entry name" value="CHEMTRNSDUCR"/>
</dbReference>
<evidence type="ECO:0000313" key="13">
    <source>
        <dbReference type="Proteomes" id="UP000295678"/>
    </source>
</evidence>
<dbReference type="Gene3D" id="6.10.340.10">
    <property type="match status" value="1"/>
</dbReference>
<evidence type="ECO:0000256" key="4">
    <source>
        <dbReference type="ARBA" id="ARBA00029447"/>
    </source>
</evidence>
<feature type="transmembrane region" description="Helical" evidence="8">
    <location>
        <begin position="36"/>
        <end position="56"/>
    </location>
</feature>
<dbReference type="GO" id="GO:0004888">
    <property type="term" value="F:transmembrane signaling receptor activity"/>
    <property type="evidence" value="ECO:0007669"/>
    <property type="project" value="InterPro"/>
</dbReference>
<dbReference type="InterPro" id="IPR000727">
    <property type="entry name" value="T_SNARE_dom"/>
</dbReference>
<feature type="transmembrane region" description="Helical" evidence="8">
    <location>
        <begin position="510"/>
        <end position="531"/>
    </location>
</feature>
<keyword evidence="8" id="KW-0472">Membrane</keyword>
<dbReference type="PANTHER" id="PTHR32089">
    <property type="entry name" value="METHYL-ACCEPTING CHEMOTAXIS PROTEIN MCPB"/>
    <property type="match status" value="1"/>
</dbReference>
<keyword evidence="3 5" id="KW-0807">Transducer</keyword>
<keyword evidence="8" id="KW-1133">Transmembrane helix</keyword>
<dbReference type="PROSITE" id="PS50111">
    <property type="entry name" value="CHEMOTAXIS_TRANSDUC_2"/>
    <property type="match status" value="1"/>
</dbReference>
<comment type="caution">
    <text evidence="12">The sequence shown here is derived from an EMBL/GenBank/DDBJ whole genome shotgun (WGS) entry which is preliminary data.</text>
</comment>
<dbReference type="GO" id="GO:0006935">
    <property type="term" value="P:chemotaxis"/>
    <property type="evidence" value="ECO:0007669"/>
    <property type="project" value="InterPro"/>
</dbReference>
<dbReference type="InterPro" id="IPR038188">
    <property type="entry name" value="TorS_sensor_sf"/>
</dbReference>
<dbReference type="Pfam" id="PF00015">
    <property type="entry name" value="MCPsignal"/>
    <property type="match status" value="1"/>
</dbReference>
<evidence type="ECO:0000259" key="9">
    <source>
        <dbReference type="PROSITE" id="PS50111"/>
    </source>
</evidence>
<evidence type="ECO:0000313" key="12">
    <source>
        <dbReference type="EMBL" id="TCT13613.1"/>
    </source>
</evidence>
<evidence type="ECO:0000256" key="6">
    <source>
        <dbReference type="SAM" id="Coils"/>
    </source>
</evidence>
<dbReference type="SMART" id="SM00304">
    <property type="entry name" value="HAMP"/>
    <property type="match status" value="1"/>
</dbReference>
<dbReference type="PANTHER" id="PTHR32089:SF112">
    <property type="entry name" value="LYSOZYME-LIKE PROTEIN-RELATED"/>
    <property type="match status" value="1"/>
</dbReference>
<dbReference type="CDD" id="cd06225">
    <property type="entry name" value="HAMP"/>
    <property type="match status" value="1"/>
</dbReference>
<dbReference type="Gene3D" id="1.10.287.950">
    <property type="entry name" value="Methyl-accepting chemotaxis protein"/>
    <property type="match status" value="1"/>
</dbReference>
<feature type="coiled-coil region" evidence="6">
    <location>
        <begin position="580"/>
        <end position="609"/>
    </location>
</feature>
<dbReference type="InterPro" id="IPR004090">
    <property type="entry name" value="Chemotax_Me-accpt_rcpt"/>
</dbReference>
<comment type="subcellular location">
    <subcellularLocation>
        <location evidence="1">Cell inner membrane</location>
        <topology evidence="1">Multi-pass membrane protein</topology>
    </subcellularLocation>
</comment>
<accession>A0A4R3MJT4</accession>
<evidence type="ECO:0000259" key="11">
    <source>
        <dbReference type="PROSITE" id="PS50885"/>
    </source>
</evidence>
<dbReference type="InterPro" id="IPR003660">
    <property type="entry name" value="HAMP_dom"/>
</dbReference>
<dbReference type="Pfam" id="PF21689">
    <property type="entry name" value="TorS_sensor_domain"/>
    <property type="match status" value="1"/>
</dbReference>
<organism evidence="12 13">
    <name type="scientific">Tepidamorphus gemmatus</name>
    <dbReference type="NCBI Taxonomy" id="747076"/>
    <lineage>
        <taxon>Bacteria</taxon>
        <taxon>Pseudomonadati</taxon>
        <taxon>Pseudomonadota</taxon>
        <taxon>Alphaproteobacteria</taxon>
        <taxon>Hyphomicrobiales</taxon>
        <taxon>Tepidamorphaceae</taxon>
        <taxon>Tepidamorphus</taxon>
    </lineage>
</organism>
<feature type="domain" description="HAMP" evidence="11">
    <location>
        <begin position="533"/>
        <end position="585"/>
    </location>
</feature>
<keyword evidence="13" id="KW-1185">Reference proteome</keyword>
<comment type="similarity">
    <text evidence="4">Belongs to the methyl-accepting chemotaxis (MCP) protein family.</text>
</comment>
<keyword evidence="2" id="KW-0997">Cell inner membrane</keyword>
<keyword evidence="8" id="KW-0812">Transmembrane</keyword>
<dbReference type="Gene3D" id="1.20.58.920">
    <property type="match status" value="2"/>
</dbReference>
<reference evidence="12 13" key="1">
    <citation type="submission" date="2019-03" db="EMBL/GenBank/DDBJ databases">
        <title>Genomic Encyclopedia of Type Strains, Phase IV (KMG-IV): sequencing the most valuable type-strain genomes for metagenomic binning, comparative biology and taxonomic classification.</title>
        <authorList>
            <person name="Goeker M."/>
        </authorList>
    </citation>
    <scope>NUCLEOTIDE SEQUENCE [LARGE SCALE GENOMIC DNA]</scope>
    <source>
        <strain evidence="12 13">DSM 19345</strain>
    </source>
</reference>